<evidence type="ECO:0000313" key="3">
    <source>
        <dbReference type="WBParaSite" id="SSLN_0000025301-mRNA-1"/>
    </source>
</evidence>
<name>A0A183S7P2_SCHSO</name>
<dbReference type="OrthoDB" id="786357at2759"/>
<reference evidence="3" key="1">
    <citation type="submission" date="2016-06" db="UniProtKB">
        <authorList>
            <consortium name="WormBaseParasite"/>
        </authorList>
    </citation>
    <scope>IDENTIFICATION</scope>
</reference>
<dbReference type="AlphaFoldDB" id="A0A183S7P2"/>
<gene>
    <name evidence="1" type="ORF">SSLN_LOCUS240</name>
</gene>
<protein>
    <submittedName>
        <fullName evidence="3">Reverse transcriptase domain-containing protein</fullName>
    </submittedName>
</protein>
<reference evidence="1 2" key="2">
    <citation type="submission" date="2018-11" db="EMBL/GenBank/DDBJ databases">
        <authorList>
            <consortium name="Pathogen Informatics"/>
        </authorList>
    </citation>
    <scope>NUCLEOTIDE SEQUENCE [LARGE SCALE GENOMIC DNA]</scope>
    <source>
        <strain evidence="1 2">NST_G2</strain>
    </source>
</reference>
<accession>A0A183S7P2</accession>
<dbReference type="WBParaSite" id="SSLN_0000025301-mRNA-1">
    <property type="protein sequence ID" value="SSLN_0000025301-mRNA-1"/>
    <property type="gene ID" value="SSLN_0000025301"/>
</dbReference>
<proteinExistence type="predicted"/>
<dbReference type="Proteomes" id="UP000275846">
    <property type="component" value="Unassembled WGS sequence"/>
</dbReference>
<organism evidence="3">
    <name type="scientific">Schistocephalus solidus</name>
    <name type="common">Tapeworm</name>
    <dbReference type="NCBI Taxonomy" id="70667"/>
    <lineage>
        <taxon>Eukaryota</taxon>
        <taxon>Metazoa</taxon>
        <taxon>Spiralia</taxon>
        <taxon>Lophotrochozoa</taxon>
        <taxon>Platyhelminthes</taxon>
        <taxon>Cestoda</taxon>
        <taxon>Eucestoda</taxon>
        <taxon>Diphyllobothriidea</taxon>
        <taxon>Diphyllobothriidae</taxon>
        <taxon>Schistocephalus</taxon>
    </lineage>
</organism>
<sequence>MRTRRYTTFFDLTKPFNSVHRDELRKIMEKFNCPERITHAPRSLMFSAMLTDSYVDERSGIRMVYITDGRLLNCRRMHAPTRLSPTTTHDLLFVDDSKRSAPRRQRTCKGAWVSSSTLN</sequence>
<evidence type="ECO:0000313" key="2">
    <source>
        <dbReference type="Proteomes" id="UP000275846"/>
    </source>
</evidence>
<keyword evidence="2" id="KW-1185">Reference proteome</keyword>
<evidence type="ECO:0000313" key="1">
    <source>
        <dbReference type="EMBL" id="VDL85297.1"/>
    </source>
</evidence>
<dbReference type="EMBL" id="UYSU01000140">
    <property type="protein sequence ID" value="VDL85297.1"/>
    <property type="molecule type" value="Genomic_DNA"/>
</dbReference>